<dbReference type="EMBL" id="BGPR01054104">
    <property type="protein sequence ID" value="GBO30898.1"/>
    <property type="molecule type" value="Genomic_DNA"/>
</dbReference>
<dbReference type="PANTHER" id="PTHR33395:SF22">
    <property type="entry name" value="REVERSE TRANSCRIPTASE DOMAIN-CONTAINING PROTEIN"/>
    <property type="match status" value="1"/>
</dbReference>
<keyword evidence="2" id="KW-1185">Reference proteome</keyword>
<protein>
    <submittedName>
        <fullName evidence="1">Uncharacterized protein</fullName>
    </submittedName>
</protein>
<organism evidence="1 2">
    <name type="scientific">Araneus ventricosus</name>
    <name type="common">Orbweaver spider</name>
    <name type="synonym">Epeira ventricosa</name>
    <dbReference type="NCBI Taxonomy" id="182803"/>
    <lineage>
        <taxon>Eukaryota</taxon>
        <taxon>Metazoa</taxon>
        <taxon>Ecdysozoa</taxon>
        <taxon>Arthropoda</taxon>
        <taxon>Chelicerata</taxon>
        <taxon>Arachnida</taxon>
        <taxon>Araneae</taxon>
        <taxon>Araneomorphae</taxon>
        <taxon>Entelegynae</taxon>
        <taxon>Araneoidea</taxon>
        <taxon>Araneidae</taxon>
        <taxon>Araneus</taxon>
    </lineage>
</organism>
<evidence type="ECO:0000313" key="1">
    <source>
        <dbReference type="EMBL" id="GBO30898.1"/>
    </source>
</evidence>
<proteinExistence type="predicted"/>
<sequence>MKQINKILNCNDKYLYLILSNIDSCDIEIRHSDRPLVTEDFHHPALSIFMQFVTAHTNKSSDHVLKYDFKRADFPSLWYSIREIDWNFLLTFSDVDDAVYNFYNCLDDVFARTFLLKRAVTKKFPFWYSVETRRWLRRKEIVRRLLLRHRNPVFIDEFKSLRTSVKFCIKRYYGNYLHLIEKDLISEPKKFWSHFKKDKNNNHLPDKLYYNDKCFTSDIDIANAYADYFCSVFKPSSEYDSNDAVDFNGFGDFVGIDTITYDDVVVAIKELKSTSTIGIDNIPPFIIKGCAEFLVYPLLALYWMG</sequence>
<dbReference type="AlphaFoldDB" id="A0A4Y2W2W4"/>
<dbReference type="OrthoDB" id="7701049at2759"/>
<name>A0A4Y2W2W4_ARAVE</name>
<dbReference type="Proteomes" id="UP000499080">
    <property type="component" value="Unassembled WGS sequence"/>
</dbReference>
<evidence type="ECO:0000313" key="2">
    <source>
        <dbReference type="Proteomes" id="UP000499080"/>
    </source>
</evidence>
<dbReference type="PANTHER" id="PTHR33395">
    <property type="entry name" value="TRANSCRIPTASE, PUTATIVE-RELATED-RELATED"/>
    <property type="match status" value="1"/>
</dbReference>
<accession>A0A4Y2W2W4</accession>
<reference evidence="1 2" key="1">
    <citation type="journal article" date="2019" name="Sci. Rep.">
        <title>Orb-weaving spider Araneus ventricosus genome elucidates the spidroin gene catalogue.</title>
        <authorList>
            <person name="Kono N."/>
            <person name="Nakamura H."/>
            <person name="Ohtoshi R."/>
            <person name="Moran D.A.P."/>
            <person name="Shinohara A."/>
            <person name="Yoshida Y."/>
            <person name="Fujiwara M."/>
            <person name="Mori M."/>
            <person name="Tomita M."/>
            <person name="Arakawa K."/>
        </authorList>
    </citation>
    <scope>NUCLEOTIDE SEQUENCE [LARGE SCALE GENOMIC DNA]</scope>
</reference>
<comment type="caution">
    <text evidence="1">The sequence shown here is derived from an EMBL/GenBank/DDBJ whole genome shotgun (WGS) entry which is preliminary data.</text>
</comment>
<gene>
    <name evidence="1" type="ORF">AVEN_141527_1</name>
</gene>